<dbReference type="GO" id="GO:0009245">
    <property type="term" value="P:lipid A biosynthetic process"/>
    <property type="evidence" value="ECO:0007669"/>
    <property type="project" value="TreeGrafter"/>
</dbReference>
<feature type="domain" description="Carrier" evidence="4">
    <location>
        <begin position="5"/>
        <end position="80"/>
    </location>
</feature>
<organism evidence="5 6">
    <name type="scientific">Panacibacter microcysteis</name>
    <dbReference type="NCBI Taxonomy" id="2793269"/>
    <lineage>
        <taxon>Bacteria</taxon>
        <taxon>Pseudomonadati</taxon>
        <taxon>Bacteroidota</taxon>
        <taxon>Chitinophagia</taxon>
        <taxon>Chitinophagales</taxon>
        <taxon>Chitinophagaceae</taxon>
        <taxon>Panacibacter</taxon>
    </lineage>
</organism>
<evidence type="ECO:0000259" key="4">
    <source>
        <dbReference type="PROSITE" id="PS50075"/>
    </source>
</evidence>
<dbReference type="PANTHER" id="PTHR20863:SF76">
    <property type="entry name" value="CARRIER DOMAIN-CONTAINING PROTEIN"/>
    <property type="match status" value="1"/>
</dbReference>
<dbReference type="PROSITE" id="PS50075">
    <property type="entry name" value="CARRIER"/>
    <property type="match status" value="1"/>
</dbReference>
<dbReference type="EMBL" id="JADWYR010000001">
    <property type="protein sequence ID" value="MBG9376674.1"/>
    <property type="molecule type" value="Genomic_DNA"/>
</dbReference>
<dbReference type="GO" id="GO:0005829">
    <property type="term" value="C:cytosol"/>
    <property type="evidence" value="ECO:0007669"/>
    <property type="project" value="TreeGrafter"/>
</dbReference>
<keyword evidence="3" id="KW-0275">Fatty acid biosynthesis</keyword>
<keyword evidence="3" id="KW-0276">Fatty acid metabolism</keyword>
<evidence type="ECO:0000313" key="6">
    <source>
        <dbReference type="Proteomes" id="UP000628448"/>
    </source>
</evidence>
<dbReference type="HAMAP" id="MF_01217">
    <property type="entry name" value="Acyl_carrier"/>
    <property type="match status" value="1"/>
</dbReference>
<keyword evidence="2 3" id="KW-0597">Phosphoprotein</keyword>
<keyword evidence="3" id="KW-0444">Lipid biosynthesis</keyword>
<dbReference type="RefSeq" id="WP_196990675.1">
    <property type="nucleotide sequence ID" value="NZ_JADWYR010000001.1"/>
</dbReference>
<dbReference type="Proteomes" id="UP000628448">
    <property type="component" value="Unassembled WGS sequence"/>
</dbReference>
<reference evidence="5" key="1">
    <citation type="submission" date="2020-11" db="EMBL/GenBank/DDBJ databases">
        <title>Bacterial whole genome sequence for Panacibacter sp. DH6.</title>
        <authorList>
            <person name="Le V."/>
            <person name="Ko S."/>
            <person name="Ahn C.-Y."/>
            <person name="Oh H.-M."/>
        </authorList>
    </citation>
    <scope>NUCLEOTIDE SEQUENCE</scope>
    <source>
        <strain evidence="5">DH6</strain>
    </source>
</reference>
<comment type="subcellular location">
    <subcellularLocation>
        <location evidence="3">Cytoplasm</location>
    </subcellularLocation>
</comment>
<dbReference type="InterPro" id="IPR003231">
    <property type="entry name" value="ACP"/>
</dbReference>
<name>A0A931E9J9_9BACT</name>
<sequence>MKSKEAIIDRINEFLSEEFEVSPEKIVPGASLRDTLELDSLDYIDLVVVIENNFSFKVKPGDFTQIDTFTDFYEYIISKVSVKEPA</sequence>
<gene>
    <name evidence="3" type="primary">acpP</name>
    <name evidence="5" type="ORF">I5907_10535</name>
</gene>
<dbReference type="Pfam" id="PF00550">
    <property type="entry name" value="PP-binding"/>
    <property type="match status" value="1"/>
</dbReference>
<comment type="similarity">
    <text evidence="3">Belongs to the acyl carrier protein (ACP) family.</text>
</comment>
<dbReference type="InterPro" id="IPR036736">
    <property type="entry name" value="ACP-like_sf"/>
</dbReference>
<dbReference type="AlphaFoldDB" id="A0A931E9J9"/>
<comment type="caution">
    <text evidence="5">The sequence shown here is derived from an EMBL/GenBank/DDBJ whole genome shotgun (WGS) entry which is preliminary data.</text>
</comment>
<dbReference type="SUPFAM" id="SSF47336">
    <property type="entry name" value="ACP-like"/>
    <property type="match status" value="1"/>
</dbReference>
<evidence type="ECO:0000313" key="5">
    <source>
        <dbReference type="EMBL" id="MBG9376674.1"/>
    </source>
</evidence>
<protein>
    <recommendedName>
        <fullName evidence="3">Acyl carrier protein</fullName>
        <shortName evidence="3">ACP</shortName>
    </recommendedName>
</protein>
<dbReference type="InterPro" id="IPR009081">
    <property type="entry name" value="PP-bd_ACP"/>
</dbReference>
<keyword evidence="3" id="KW-0963">Cytoplasm</keyword>
<dbReference type="GO" id="GO:0000036">
    <property type="term" value="F:acyl carrier activity"/>
    <property type="evidence" value="ECO:0007669"/>
    <property type="project" value="UniProtKB-UniRule"/>
</dbReference>
<dbReference type="GO" id="GO:0016020">
    <property type="term" value="C:membrane"/>
    <property type="evidence" value="ECO:0007669"/>
    <property type="project" value="GOC"/>
</dbReference>
<comment type="function">
    <text evidence="3">Carrier of the growing fatty acid chain in fatty acid biosynthesis.</text>
</comment>
<keyword evidence="6" id="KW-1185">Reference proteome</keyword>
<proteinExistence type="inferred from homology"/>
<evidence type="ECO:0000256" key="2">
    <source>
        <dbReference type="ARBA" id="ARBA00022553"/>
    </source>
</evidence>
<evidence type="ECO:0000256" key="1">
    <source>
        <dbReference type="ARBA" id="ARBA00022450"/>
    </source>
</evidence>
<dbReference type="Gene3D" id="1.10.1200.10">
    <property type="entry name" value="ACP-like"/>
    <property type="match status" value="1"/>
</dbReference>
<accession>A0A931E9J9</accession>
<keyword evidence="1 3" id="KW-0596">Phosphopantetheine</keyword>
<comment type="pathway">
    <text evidence="3">Lipid metabolism; fatty acid biosynthesis.</text>
</comment>
<dbReference type="PANTHER" id="PTHR20863">
    <property type="entry name" value="ACYL CARRIER PROTEIN"/>
    <property type="match status" value="1"/>
</dbReference>
<keyword evidence="3" id="KW-0443">Lipid metabolism</keyword>
<feature type="modified residue" description="O-(pantetheine 4'-phosphoryl)serine" evidence="3">
    <location>
        <position position="40"/>
    </location>
</feature>
<dbReference type="GO" id="GO:0000035">
    <property type="term" value="F:acyl binding"/>
    <property type="evidence" value="ECO:0007669"/>
    <property type="project" value="TreeGrafter"/>
</dbReference>
<evidence type="ECO:0000256" key="3">
    <source>
        <dbReference type="HAMAP-Rule" id="MF_01217"/>
    </source>
</evidence>
<comment type="PTM">
    <text evidence="3">4'-phosphopantetheine is transferred from CoA to a specific serine of apo-ACP by AcpS. This modification is essential for activity because fatty acids are bound in thioester linkage to the sulfhydryl of the prosthetic group.</text>
</comment>